<reference evidence="7 8" key="1">
    <citation type="journal article" date="2016" name="Mol. Biol. Evol.">
        <title>Comparative Genomics of Early-Diverging Mushroom-Forming Fungi Provides Insights into the Origins of Lignocellulose Decay Capabilities.</title>
        <authorList>
            <person name="Nagy L.G."/>
            <person name="Riley R."/>
            <person name="Tritt A."/>
            <person name="Adam C."/>
            <person name="Daum C."/>
            <person name="Floudas D."/>
            <person name="Sun H."/>
            <person name="Yadav J.S."/>
            <person name="Pangilinan J."/>
            <person name="Larsson K.H."/>
            <person name="Matsuura K."/>
            <person name="Barry K."/>
            <person name="Labutti K."/>
            <person name="Kuo R."/>
            <person name="Ohm R.A."/>
            <person name="Bhattacharya S.S."/>
            <person name="Shirouzu T."/>
            <person name="Yoshinaga Y."/>
            <person name="Martin F.M."/>
            <person name="Grigoriev I.V."/>
            <person name="Hibbett D.S."/>
        </authorList>
    </citation>
    <scope>NUCLEOTIDE SEQUENCE [LARGE SCALE GENOMIC DNA]</scope>
    <source>
        <strain evidence="7 8">HHB12029</strain>
    </source>
</reference>
<gene>
    <name evidence="7" type="ORF">EXIGLDRAFT_718868</name>
</gene>
<evidence type="ECO:0000256" key="3">
    <source>
        <dbReference type="ARBA" id="ARBA00022777"/>
    </source>
</evidence>
<dbReference type="InParanoid" id="A0A165HE38"/>
<organism evidence="7 8">
    <name type="scientific">Exidia glandulosa HHB12029</name>
    <dbReference type="NCBI Taxonomy" id="1314781"/>
    <lineage>
        <taxon>Eukaryota</taxon>
        <taxon>Fungi</taxon>
        <taxon>Dikarya</taxon>
        <taxon>Basidiomycota</taxon>
        <taxon>Agaricomycotina</taxon>
        <taxon>Agaricomycetes</taxon>
        <taxon>Auriculariales</taxon>
        <taxon>Exidiaceae</taxon>
        <taxon>Exidia</taxon>
    </lineage>
</organism>
<feature type="domain" description="Protein kinase" evidence="6">
    <location>
        <begin position="248"/>
        <end position="526"/>
    </location>
</feature>
<keyword evidence="8" id="KW-1185">Reference proteome</keyword>
<evidence type="ECO:0000259" key="6">
    <source>
        <dbReference type="PROSITE" id="PS50011"/>
    </source>
</evidence>
<dbReference type="EMBL" id="KV426019">
    <property type="protein sequence ID" value="KZV91835.1"/>
    <property type="molecule type" value="Genomic_DNA"/>
</dbReference>
<dbReference type="Proteomes" id="UP000077266">
    <property type="component" value="Unassembled WGS sequence"/>
</dbReference>
<dbReference type="Gene3D" id="1.10.510.10">
    <property type="entry name" value="Transferase(Phosphotransferase) domain 1"/>
    <property type="match status" value="1"/>
</dbReference>
<keyword evidence="2" id="KW-0547">Nucleotide-binding</keyword>
<dbReference type="PANTHER" id="PTHR44329">
    <property type="entry name" value="SERINE/THREONINE-PROTEIN KINASE TNNI3K-RELATED"/>
    <property type="match status" value="1"/>
</dbReference>
<dbReference type="Gene3D" id="1.20.930.20">
    <property type="entry name" value="Adaptor protein Cbl, N-terminal domain"/>
    <property type="match status" value="1"/>
</dbReference>
<proteinExistence type="predicted"/>
<dbReference type="GO" id="GO:0005524">
    <property type="term" value="F:ATP binding"/>
    <property type="evidence" value="ECO:0007669"/>
    <property type="project" value="UniProtKB-KW"/>
</dbReference>
<feature type="coiled-coil region" evidence="5">
    <location>
        <begin position="156"/>
        <end position="190"/>
    </location>
</feature>
<dbReference type="GO" id="GO:0007166">
    <property type="term" value="P:cell surface receptor signaling pathway"/>
    <property type="evidence" value="ECO:0007669"/>
    <property type="project" value="InterPro"/>
</dbReference>
<dbReference type="GO" id="GO:0004674">
    <property type="term" value="F:protein serine/threonine kinase activity"/>
    <property type="evidence" value="ECO:0007669"/>
    <property type="project" value="TreeGrafter"/>
</dbReference>
<dbReference type="InterPro" id="IPR059179">
    <property type="entry name" value="MLKL-like_MCAfunc"/>
</dbReference>
<evidence type="ECO:0000256" key="1">
    <source>
        <dbReference type="ARBA" id="ARBA00022679"/>
    </source>
</evidence>
<dbReference type="PANTHER" id="PTHR44329:SF288">
    <property type="entry name" value="MITOGEN-ACTIVATED PROTEIN KINASE KINASE KINASE 20"/>
    <property type="match status" value="1"/>
</dbReference>
<accession>A0A165HE38</accession>
<evidence type="ECO:0000256" key="5">
    <source>
        <dbReference type="SAM" id="Coils"/>
    </source>
</evidence>
<dbReference type="InterPro" id="IPR011009">
    <property type="entry name" value="Kinase-like_dom_sf"/>
</dbReference>
<keyword evidence="4" id="KW-0067">ATP-binding</keyword>
<dbReference type="CDD" id="cd21037">
    <property type="entry name" value="MLKL_NTD"/>
    <property type="match status" value="1"/>
</dbReference>
<dbReference type="STRING" id="1314781.A0A165HE38"/>
<dbReference type="InterPro" id="IPR036537">
    <property type="entry name" value="Adaptor_Cbl_N_dom_sf"/>
</dbReference>
<dbReference type="InterPro" id="IPR001245">
    <property type="entry name" value="Ser-Thr/Tyr_kinase_cat_dom"/>
</dbReference>
<evidence type="ECO:0000313" key="8">
    <source>
        <dbReference type="Proteomes" id="UP000077266"/>
    </source>
</evidence>
<dbReference type="PROSITE" id="PS50011">
    <property type="entry name" value="PROTEIN_KINASE_DOM"/>
    <property type="match status" value="1"/>
</dbReference>
<evidence type="ECO:0000256" key="2">
    <source>
        <dbReference type="ARBA" id="ARBA00022741"/>
    </source>
</evidence>
<dbReference type="SUPFAM" id="SSF56112">
    <property type="entry name" value="Protein kinase-like (PK-like)"/>
    <property type="match status" value="1"/>
</dbReference>
<sequence>MTTRAFLSAAQDLAPALLTVGKEVSGAAAPPLKPLFATLEIIYARCMGMQQNKKQCVMLYEFCSTIVTAINTNVENGLSLDDKTQSIQTMQKLLSTVADQVLTISAYGRFDSFMKHDTIKEKIYELRLKLTDCFTVFGITSSLKLQQFTDDFTVAAEEDRQIALQLLAALEKAEQRGQRMELQADRIEQKLDNVLGMANESVADAVRITQLQSRMEPAGSAAESNRLATLLALQRQSGSRQLPLGDLVNEAQRVGTTAISHSATSELWKGIWLGDQTILLALKCPRISVPLSPNAVLRFQRSIDILRRIHHRNIMPLLGVKYKPDQSIEFVAFPWIDNGNILDYLAQNPNADRVKLMFGIACGLAHLHAQSPPIVHRSVQPCNILVDAEGEAIISDFGIAKALDDVNHNAHNYTVSNGPQTALRWMAPELSDGQYDRPADAYAWAMTTLQVLSGVQPFGDTKQAGRVVINVHQGMRPRRENHPTPLLTDDMWSLLERCWQHEPSMRATMVDVVNAIMKMRPDLVVH</sequence>
<dbReference type="AlphaFoldDB" id="A0A165HE38"/>
<keyword evidence="5" id="KW-0175">Coiled coil</keyword>
<dbReference type="InterPro" id="IPR051681">
    <property type="entry name" value="Ser/Thr_Kinases-Pseudokinases"/>
</dbReference>
<evidence type="ECO:0000313" key="7">
    <source>
        <dbReference type="EMBL" id="KZV91835.1"/>
    </source>
</evidence>
<evidence type="ECO:0000256" key="4">
    <source>
        <dbReference type="ARBA" id="ARBA00022840"/>
    </source>
</evidence>
<name>A0A165HE38_EXIGL</name>
<protein>
    <submittedName>
        <fullName evidence="7">Kinase-like protein</fullName>
    </submittedName>
</protein>
<keyword evidence="3 7" id="KW-0418">Kinase</keyword>
<dbReference type="InterPro" id="IPR000719">
    <property type="entry name" value="Prot_kinase_dom"/>
</dbReference>
<dbReference type="Pfam" id="PF07714">
    <property type="entry name" value="PK_Tyr_Ser-Thr"/>
    <property type="match status" value="1"/>
</dbReference>
<dbReference type="OrthoDB" id="4062651at2759"/>
<keyword evidence="1" id="KW-0808">Transferase</keyword>